<organism evidence="7 8">
    <name type="scientific">Puccinia striiformis</name>
    <dbReference type="NCBI Taxonomy" id="27350"/>
    <lineage>
        <taxon>Eukaryota</taxon>
        <taxon>Fungi</taxon>
        <taxon>Dikarya</taxon>
        <taxon>Basidiomycota</taxon>
        <taxon>Pucciniomycotina</taxon>
        <taxon>Pucciniomycetes</taxon>
        <taxon>Pucciniales</taxon>
        <taxon>Pucciniaceae</taxon>
        <taxon>Puccinia</taxon>
    </lineage>
</organism>
<dbReference type="VEuPathDB" id="FungiDB:PSTT_14905"/>
<evidence type="ECO:0008006" key="9">
    <source>
        <dbReference type="Google" id="ProtNLM"/>
    </source>
</evidence>
<feature type="compositionally biased region" description="Acidic residues" evidence="5">
    <location>
        <begin position="60"/>
        <end position="71"/>
    </location>
</feature>
<dbReference type="InterPro" id="IPR012879">
    <property type="entry name" value="CCDC47"/>
</dbReference>
<dbReference type="Proteomes" id="UP000238274">
    <property type="component" value="Unassembled WGS sequence"/>
</dbReference>
<protein>
    <recommendedName>
        <fullName evidence="9">DUF1682-domain-containing protein</fullName>
    </recommendedName>
</protein>
<dbReference type="PANTHER" id="PTHR12883">
    <property type="entry name" value="ADIPOCYTE-SPECIFIC PROTEIN 4-RELATED"/>
    <property type="match status" value="1"/>
</dbReference>
<reference evidence="7 8" key="1">
    <citation type="submission" date="2017-12" db="EMBL/GenBank/DDBJ databases">
        <title>Gene loss provides genomic basis for host adaptation in cereal stripe rust fungi.</title>
        <authorList>
            <person name="Xia C."/>
        </authorList>
    </citation>
    <scope>NUCLEOTIDE SEQUENCE [LARGE SCALE GENOMIC DNA]</scope>
    <source>
        <strain evidence="7 8">93TX-2</strain>
    </source>
</reference>
<reference evidence="8" key="3">
    <citation type="journal article" date="2018" name="Mol. Plant Microbe Interact.">
        <title>Genome sequence resources for the wheat stripe rust pathogen (Puccinia striiformis f. sp. tritici) and the barley stripe rust pathogen (Puccinia striiformis f. sp. hordei).</title>
        <authorList>
            <person name="Xia C."/>
            <person name="Wang M."/>
            <person name="Yin C."/>
            <person name="Cornejo O.E."/>
            <person name="Hulbert S.H."/>
            <person name="Chen X."/>
        </authorList>
    </citation>
    <scope>NUCLEOTIDE SEQUENCE [LARGE SCALE GENOMIC DNA]</scope>
    <source>
        <strain evidence="8">93TX-2</strain>
    </source>
</reference>
<accession>A0A2S4UUH1</accession>
<dbReference type="GO" id="GO:0032469">
    <property type="term" value="P:endoplasmic reticulum calcium ion homeostasis"/>
    <property type="evidence" value="ECO:0007669"/>
    <property type="project" value="InterPro"/>
</dbReference>
<feature type="signal peptide" evidence="6">
    <location>
        <begin position="1"/>
        <end position="34"/>
    </location>
</feature>
<evidence type="ECO:0000256" key="3">
    <source>
        <dbReference type="ARBA" id="ARBA00022989"/>
    </source>
</evidence>
<feature type="compositionally biased region" description="Basic and acidic residues" evidence="5">
    <location>
        <begin position="438"/>
        <end position="449"/>
    </location>
</feature>
<dbReference type="AlphaFoldDB" id="A0A2S4UUH1"/>
<evidence type="ECO:0000256" key="6">
    <source>
        <dbReference type="SAM" id="SignalP"/>
    </source>
</evidence>
<evidence type="ECO:0000256" key="2">
    <source>
        <dbReference type="ARBA" id="ARBA00022692"/>
    </source>
</evidence>
<dbReference type="OrthoDB" id="10039147at2759"/>
<feature type="compositionally biased region" description="Pro residues" evidence="5">
    <location>
        <begin position="73"/>
        <end position="82"/>
    </location>
</feature>
<comment type="caution">
    <text evidence="7">The sequence shown here is derived from an EMBL/GenBank/DDBJ whole genome shotgun (WGS) entry which is preliminary data.</text>
</comment>
<keyword evidence="2" id="KW-0812">Transmembrane</keyword>
<evidence type="ECO:0000256" key="1">
    <source>
        <dbReference type="ARBA" id="ARBA00004167"/>
    </source>
</evidence>
<feature type="region of interest" description="Disordered" evidence="5">
    <location>
        <begin position="426"/>
        <end position="463"/>
    </location>
</feature>
<name>A0A2S4UUH1_9BASI</name>
<feature type="region of interest" description="Disordered" evidence="5">
    <location>
        <begin position="43"/>
        <end position="90"/>
    </location>
</feature>
<gene>
    <name evidence="7" type="ORF">PSHT_12788</name>
</gene>
<keyword evidence="6" id="KW-0732">Signal</keyword>
<dbReference type="PANTHER" id="PTHR12883:SF0">
    <property type="entry name" value="PAT COMPLEX SUBUNIT CCDC47"/>
    <property type="match status" value="1"/>
</dbReference>
<dbReference type="VEuPathDB" id="FungiDB:PSHT_12788"/>
<keyword evidence="4" id="KW-0472">Membrane</keyword>
<evidence type="ECO:0000313" key="8">
    <source>
        <dbReference type="Proteomes" id="UP000238274"/>
    </source>
</evidence>
<reference evidence="8" key="2">
    <citation type="journal article" date="2018" name="BMC Genomics">
        <title>Genomic insights into host adaptation between the wheat stripe rust pathogen (Puccinia striiformis f. sp. tritici) and the barley stripe rust pathogen (Puccinia striiformis f. sp. hordei).</title>
        <authorList>
            <person name="Xia C."/>
            <person name="Wang M."/>
            <person name="Yin C."/>
            <person name="Cornejo O.E."/>
            <person name="Hulbert S.H."/>
            <person name="Chen X."/>
        </authorList>
    </citation>
    <scope>NUCLEOTIDE SEQUENCE [LARGE SCALE GENOMIC DNA]</scope>
    <source>
        <strain evidence="8">93TX-2</strain>
    </source>
</reference>
<evidence type="ECO:0000256" key="5">
    <source>
        <dbReference type="SAM" id="MobiDB-lite"/>
    </source>
</evidence>
<proteinExistence type="predicted"/>
<dbReference type="GO" id="GO:0016020">
    <property type="term" value="C:membrane"/>
    <property type="evidence" value="ECO:0007669"/>
    <property type="project" value="UniProtKB-SubCell"/>
</dbReference>
<evidence type="ECO:0000313" key="7">
    <source>
        <dbReference type="EMBL" id="POW00934.1"/>
    </source>
</evidence>
<keyword evidence="3" id="KW-1133">Transmembrane helix</keyword>
<comment type="subcellular location">
    <subcellularLocation>
        <location evidence="1">Membrane</location>
        <topology evidence="1">Single-pass membrane protein</topology>
    </subcellularLocation>
</comment>
<evidence type="ECO:0000256" key="4">
    <source>
        <dbReference type="ARBA" id="ARBA00023136"/>
    </source>
</evidence>
<keyword evidence="8" id="KW-1185">Reference proteome</keyword>
<sequence length="492" mass="56151">MLNHFRWKPFARPLQVWLLLWLVISLNSGHLVFASSDHLSKDGVPEPQAATPPTPHTFDSSDETEMEEDVPADPAPATPPTPFLQSKLQPDADGATHHLGRLLVPPEYRFKRFVIRPAQLKLEGFLVVALIAYTLASYRGKSNNERTVAHWWDSHSDLLRKQFSQVGVGSTKGYVADGPALFYGYATGRRGCEALNVRFGLRPRQDLPFMIYEELRAAIDFTWTGRSDRLELVWTLTPHNRSHEAKDSFVWALVEKRVMNVVREDRWDVRTFTEVKESNQLPSRLVFMSESGEINEQIIKSKELGLLQLLQNNPSSLEWFDSLVLSGTSQQEPLLSELPLPAVPASRTITLRLRLPPDSRTLDPLPLIEFCFNLIDSLDQVINMTSISTSKLTKKRAEISNLLLEEEKKFKEREKEEERRKLAKVAQDQKLAKMSPAEQRKFNERERKRNAAKMGKTSVKRNRLSGRKSISIVLAEYAKSDTILQSTVERTQ</sequence>
<feature type="chain" id="PRO_5015428656" description="DUF1682-domain-containing protein" evidence="6">
    <location>
        <begin position="35"/>
        <end position="492"/>
    </location>
</feature>
<dbReference type="GO" id="GO:0005783">
    <property type="term" value="C:endoplasmic reticulum"/>
    <property type="evidence" value="ECO:0007669"/>
    <property type="project" value="InterPro"/>
</dbReference>
<dbReference type="GO" id="GO:0005509">
    <property type="term" value="F:calcium ion binding"/>
    <property type="evidence" value="ECO:0007669"/>
    <property type="project" value="InterPro"/>
</dbReference>
<dbReference type="Pfam" id="PF07946">
    <property type="entry name" value="CCDC47"/>
    <property type="match status" value="1"/>
</dbReference>
<dbReference type="EMBL" id="PKSM01000241">
    <property type="protein sequence ID" value="POW00934.1"/>
    <property type="molecule type" value="Genomic_DNA"/>
</dbReference>